<dbReference type="Proteomes" id="UP000594262">
    <property type="component" value="Unplaced"/>
</dbReference>
<accession>A0A7M5WRM8</accession>
<dbReference type="GO" id="GO:0005516">
    <property type="term" value="F:calmodulin binding"/>
    <property type="evidence" value="ECO:0007669"/>
    <property type="project" value="TreeGrafter"/>
</dbReference>
<dbReference type="GO" id="GO:0098831">
    <property type="term" value="C:presynaptic active zone cytoplasmic component"/>
    <property type="evidence" value="ECO:0007669"/>
    <property type="project" value="TreeGrafter"/>
</dbReference>
<dbReference type="GO" id="GO:0016082">
    <property type="term" value="P:synaptic vesicle priming"/>
    <property type="evidence" value="ECO:0007669"/>
    <property type="project" value="TreeGrafter"/>
</dbReference>
<dbReference type="GO" id="GO:0042734">
    <property type="term" value="C:presynaptic membrane"/>
    <property type="evidence" value="ECO:0007669"/>
    <property type="project" value="TreeGrafter"/>
</dbReference>
<keyword evidence="3" id="KW-1185">Reference proteome</keyword>
<protein>
    <recommendedName>
        <fullName evidence="1">MHD2 domain-containing protein</fullName>
    </recommendedName>
</protein>
<dbReference type="GO" id="GO:0017075">
    <property type="term" value="F:syntaxin-1 binding"/>
    <property type="evidence" value="ECO:0007669"/>
    <property type="project" value="TreeGrafter"/>
</dbReference>
<dbReference type="GO" id="GO:0030672">
    <property type="term" value="C:synaptic vesicle membrane"/>
    <property type="evidence" value="ECO:0007669"/>
    <property type="project" value="TreeGrafter"/>
</dbReference>
<feature type="domain" description="MHD2" evidence="1">
    <location>
        <begin position="68"/>
        <end position="181"/>
    </location>
</feature>
<dbReference type="PANTHER" id="PTHR10480:SF12">
    <property type="entry name" value="UNC-13, ISOFORM E"/>
    <property type="match status" value="1"/>
</dbReference>
<dbReference type="OrthoDB" id="5831756at2759"/>
<organism evidence="2 3">
    <name type="scientific">Clytia hemisphaerica</name>
    <dbReference type="NCBI Taxonomy" id="252671"/>
    <lineage>
        <taxon>Eukaryota</taxon>
        <taxon>Metazoa</taxon>
        <taxon>Cnidaria</taxon>
        <taxon>Hydrozoa</taxon>
        <taxon>Hydroidolina</taxon>
        <taxon>Leptothecata</taxon>
        <taxon>Obeliida</taxon>
        <taxon>Clytiidae</taxon>
        <taxon>Clytia</taxon>
    </lineage>
</organism>
<name>A0A7M5WRM8_9CNID</name>
<dbReference type="PROSITE" id="PS51259">
    <property type="entry name" value="MHD2"/>
    <property type="match status" value="1"/>
</dbReference>
<dbReference type="InterPro" id="IPR014772">
    <property type="entry name" value="Munc13_dom-2"/>
</dbReference>
<evidence type="ECO:0000313" key="3">
    <source>
        <dbReference type="Proteomes" id="UP000594262"/>
    </source>
</evidence>
<dbReference type="GO" id="GO:0099525">
    <property type="term" value="P:presynaptic dense core vesicle exocytosis"/>
    <property type="evidence" value="ECO:0007669"/>
    <property type="project" value="TreeGrafter"/>
</dbReference>
<dbReference type="AlphaFoldDB" id="A0A7M5WRM8"/>
<dbReference type="GO" id="GO:0035249">
    <property type="term" value="P:synaptic transmission, glutamatergic"/>
    <property type="evidence" value="ECO:0007669"/>
    <property type="project" value="TreeGrafter"/>
</dbReference>
<dbReference type="Pfam" id="PF06292">
    <property type="entry name" value="MUN"/>
    <property type="match status" value="1"/>
</dbReference>
<dbReference type="Gene3D" id="1.20.58.1100">
    <property type="match status" value="1"/>
</dbReference>
<dbReference type="EnsemblMetazoa" id="CLYHEMT006676.1">
    <property type="protein sequence ID" value="CLYHEMP006676.1"/>
    <property type="gene ID" value="CLYHEMG006676"/>
</dbReference>
<dbReference type="GO" id="GO:0031594">
    <property type="term" value="C:neuromuscular junction"/>
    <property type="evidence" value="ECO:0007669"/>
    <property type="project" value="TreeGrafter"/>
</dbReference>
<reference evidence="2" key="1">
    <citation type="submission" date="2021-01" db="UniProtKB">
        <authorList>
            <consortium name="EnsemblMetazoa"/>
        </authorList>
    </citation>
    <scope>IDENTIFICATION</scope>
</reference>
<dbReference type="GO" id="GO:0061789">
    <property type="term" value="P:dense core granule priming"/>
    <property type="evidence" value="ECO:0007669"/>
    <property type="project" value="TreeGrafter"/>
</dbReference>
<dbReference type="GO" id="GO:0019992">
    <property type="term" value="F:diacylglycerol binding"/>
    <property type="evidence" value="ECO:0007669"/>
    <property type="project" value="InterPro"/>
</dbReference>
<proteinExistence type="predicted"/>
<dbReference type="PANTHER" id="PTHR10480">
    <property type="entry name" value="PROTEIN UNC-13 HOMOLOG"/>
    <property type="match status" value="1"/>
</dbReference>
<dbReference type="InterPro" id="IPR027080">
    <property type="entry name" value="Unc-13"/>
</dbReference>
<dbReference type="GO" id="GO:0016081">
    <property type="term" value="P:synaptic vesicle docking"/>
    <property type="evidence" value="ECO:0007669"/>
    <property type="project" value="TreeGrafter"/>
</dbReference>
<evidence type="ECO:0000313" key="2">
    <source>
        <dbReference type="EnsemblMetazoa" id="CLYHEMP006676.1"/>
    </source>
</evidence>
<sequence length="181" mass="21025">YKALVDGLKTIHIDLWLTMDESTLETFKNLQQNLSQCLDDPSVFHATRVKGANVVSKQERQQMEKQASDVMDSLFMFMEDNFPTYAKYCEKPVLKRLLKELWKMVLNSLEKVVVLPPLPVDFGSPSDTHNLNPRQCGVLEIVLDTVKVLHTFPIDDLKLNVDEYWMRWTRNDPGLKEEMHS</sequence>
<dbReference type="GO" id="GO:0043195">
    <property type="term" value="C:terminal bouton"/>
    <property type="evidence" value="ECO:0007669"/>
    <property type="project" value="TreeGrafter"/>
</dbReference>
<dbReference type="InterPro" id="IPR010439">
    <property type="entry name" value="MUN_dom"/>
</dbReference>
<evidence type="ECO:0000259" key="1">
    <source>
        <dbReference type="PROSITE" id="PS51259"/>
    </source>
</evidence>